<organism evidence="1 2">
    <name type="scientific">Limosa lapponica baueri</name>
    <dbReference type="NCBI Taxonomy" id="1758121"/>
    <lineage>
        <taxon>Eukaryota</taxon>
        <taxon>Metazoa</taxon>
        <taxon>Chordata</taxon>
        <taxon>Craniata</taxon>
        <taxon>Vertebrata</taxon>
        <taxon>Euteleostomi</taxon>
        <taxon>Archelosauria</taxon>
        <taxon>Archosauria</taxon>
        <taxon>Dinosauria</taxon>
        <taxon>Saurischia</taxon>
        <taxon>Theropoda</taxon>
        <taxon>Coelurosauria</taxon>
        <taxon>Aves</taxon>
        <taxon>Neognathae</taxon>
        <taxon>Neoaves</taxon>
        <taxon>Charadriiformes</taxon>
        <taxon>Scolopacidae</taxon>
        <taxon>Limosa</taxon>
    </lineage>
</organism>
<proteinExistence type="predicted"/>
<sequence>MFSLKKRRLRGDFIALYNYLKGGCREVGVGFFSQMNNDRTRGNGLNLREGRFRLDSRKNYFIERVVRHWNTLSREVVESPSLEVFKKRVDVALEGMLWWPRLWGSFVCVWLDSVISEVLSNHEDSVIL</sequence>
<evidence type="ECO:0008006" key="3">
    <source>
        <dbReference type="Google" id="ProtNLM"/>
    </source>
</evidence>
<evidence type="ECO:0000313" key="1">
    <source>
        <dbReference type="EMBL" id="PKU47091.1"/>
    </source>
</evidence>
<reference evidence="2" key="1">
    <citation type="submission" date="2017-11" db="EMBL/GenBank/DDBJ databases">
        <authorList>
            <person name="Lima N.C."/>
            <person name="Parody-Merino A.M."/>
            <person name="Battley P.F."/>
            <person name="Fidler A.E."/>
            <person name="Prosdocimi F."/>
        </authorList>
    </citation>
    <scope>NUCLEOTIDE SEQUENCE [LARGE SCALE GENOMIC DNA]</scope>
</reference>
<accession>A0A2I0UM16</accession>
<gene>
    <name evidence="1" type="ORF">llap_2586</name>
</gene>
<dbReference type="AlphaFoldDB" id="A0A2I0UM16"/>
<evidence type="ECO:0000313" key="2">
    <source>
        <dbReference type="Proteomes" id="UP000233556"/>
    </source>
</evidence>
<protein>
    <recommendedName>
        <fullName evidence="3">Rna-directed dna polymerase from mobile element jockey-like</fullName>
    </recommendedName>
</protein>
<dbReference type="EMBL" id="KZ505688">
    <property type="protein sequence ID" value="PKU47091.1"/>
    <property type="molecule type" value="Genomic_DNA"/>
</dbReference>
<reference evidence="2" key="2">
    <citation type="submission" date="2017-12" db="EMBL/GenBank/DDBJ databases">
        <title>Genome sequence of the Bar-tailed Godwit (Limosa lapponica baueri).</title>
        <authorList>
            <person name="Lima N.C.B."/>
            <person name="Parody-Merino A.M."/>
            <person name="Battley P.F."/>
            <person name="Fidler A.E."/>
            <person name="Prosdocimi F."/>
        </authorList>
    </citation>
    <scope>NUCLEOTIDE SEQUENCE [LARGE SCALE GENOMIC DNA]</scope>
</reference>
<keyword evidence="2" id="KW-1185">Reference proteome</keyword>
<name>A0A2I0UM16_LIMLA</name>
<dbReference type="Proteomes" id="UP000233556">
    <property type="component" value="Unassembled WGS sequence"/>
</dbReference>